<evidence type="ECO:0000256" key="1">
    <source>
        <dbReference type="SAM" id="MobiDB-lite"/>
    </source>
</evidence>
<protein>
    <recommendedName>
        <fullName evidence="5">Vitellogenin domain-containing protein</fullName>
    </recommendedName>
</protein>
<name>A0A182LUT4_9DIPT</name>
<keyword evidence="2" id="KW-0732">Signal</keyword>
<organism evidence="3 4">
    <name type="scientific">Anopheles culicifacies</name>
    <dbReference type="NCBI Taxonomy" id="139723"/>
    <lineage>
        <taxon>Eukaryota</taxon>
        <taxon>Metazoa</taxon>
        <taxon>Ecdysozoa</taxon>
        <taxon>Arthropoda</taxon>
        <taxon>Hexapoda</taxon>
        <taxon>Insecta</taxon>
        <taxon>Pterygota</taxon>
        <taxon>Neoptera</taxon>
        <taxon>Endopterygota</taxon>
        <taxon>Diptera</taxon>
        <taxon>Nematocera</taxon>
        <taxon>Culicoidea</taxon>
        <taxon>Culicidae</taxon>
        <taxon>Anophelinae</taxon>
        <taxon>Anopheles</taxon>
        <taxon>culicifacies species complex</taxon>
    </lineage>
</organism>
<proteinExistence type="predicted"/>
<reference evidence="3" key="2">
    <citation type="submission" date="2020-05" db="UniProtKB">
        <authorList>
            <consortium name="EnsemblMetazoa"/>
        </authorList>
    </citation>
    <scope>IDENTIFICATION</scope>
    <source>
        <strain evidence="3">A-37</strain>
    </source>
</reference>
<evidence type="ECO:0000313" key="3">
    <source>
        <dbReference type="EnsemblMetazoa" id="ACUA002484-PA"/>
    </source>
</evidence>
<dbReference type="VEuPathDB" id="VectorBase:ACUA002484"/>
<accession>A0A182LUT4</accession>
<dbReference type="EnsemblMetazoa" id="ACUA002484-RA">
    <property type="protein sequence ID" value="ACUA002484-PA"/>
    <property type="gene ID" value="ACUA002484"/>
</dbReference>
<evidence type="ECO:0008006" key="5">
    <source>
        <dbReference type="Google" id="ProtNLM"/>
    </source>
</evidence>
<feature type="signal peptide" evidence="2">
    <location>
        <begin position="1"/>
        <end position="16"/>
    </location>
</feature>
<dbReference type="STRING" id="139723.A0A182LUT4"/>
<sequence length="125" mass="14376">MFKIFALLAFLAIVAATDYYDEYDNLEYYPQSKYKFDYDVKDVHTDKPKTQPKKLDSGSDAQNDTKKTKHGVEYKSDNSQLLGSYSKELMTFPLLVFRGNSSHGCPNQGFGSEANNYNNVFCKYY</sequence>
<evidence type="ECO:0000256" key="2">
    <source>
        <dbReference type="SAM" id="SignalP"/>
    </source>
</evidence>
<dbReference type="Proteomes" id="UP000075883">
    <property type="component" value="Unassembled WGS sequence"/>
</dbReference>
<evidence type="ECO:0000313" key="4">
    <source>
        <dbReference type="Proteomes" id="UP000075883"/>
    </source>
</evidence>
<keyword evidence="4" id="KW-1185">Reference proteome</keyword>
<feature type="region of interest" description="Disordered" evidence="1">
    <location>
        <begin position="45"/>
        <end position="75"/>
    </location>
</feature>
<feature type="chain" id="PRO_5008127600" description="Vitellogenin domain-containing protein" evidence="2">
    <location>
        <begin position="17"/>
        <end position="125"/>
    </location>
</feature>
<reference evidence="4" key="1">
    <citation type="submission" date="2013-09" db="EMBL/GenBank/DDBJ databases">
        <title>The Genome Sequence of Anopheles culicifacies species A.</title>
        <authorList>
            <consortium name="The Broad Institute Genomics Platform"/>
            <person name="Neafsey D.E."/>
            <person name="Besansky N."/>
            <person name="Howell P."/>
            <person name="Walton C."/>
            <person name="Young S.K."/>
            <person name="Zeng Q."/>
            <person name="Gargeya S."/>
            <person name="Fitzgerald M."/>
            <person name="Haas B."/>
            <person name="Abouelleil A."/>
            <person name="Allen A.W."/>
            <person name="Alvarado L."/>
            <person name="Arachchi H.M."/>
            <person name="Berlin A.M."/>
            <person name="Chapman S.B."/>
            <person name="Gainer-Dewar J."/>
            <person name="Goldberg J."/>
            <person name="Griggs A."/>
            <person name="Gujja S."/>
            <person name="Hansen M."/>
            <person name="Howarth C."/>
            <person name="Imamovic A."/>
            <person name="Ireland A."/>
            <person name="Larimer J."/>
            <person name="McCowan C."/>
            <person name="Murphy C."/>
            <person name="Pearson M."/>
            <person name="Poon T.W."/>
            <person name="Priest M."/>
            <person name="Roberts A."/>
            <person name="Saif S."/>
            <person name="Shea T."/>
            <person name="Sisk P."/>
            <person name="Sykes S."/>
            <person name="Wortman J."/>
            <person name="Nusbaum C."/>
            <person name="Birren B."/>
        </authorList>
    </citation>
    <scope>NUCLEOTIDE SEQUENCE [LARGE SCALE GENOMIC DNA]</scope>
    <source>
        <strain evidence="4">A-37</strain>
    </source>
</reference>
<dbReference type="EMBL" id="AXCM01003022">
    <property type="status" value="NOT_ANNOTATED_CDS"/>
    <property type="molecule type" value="Genomic_DNA"/>
</dbReference>
<dbReference type="AlphaFoldDB" id="A0A182LUT4"/>